<dbReference type="AlphaFoldDB" id="A0A6L2NFZ7"/>
<accession>A0A6L2NFZ7</accession>
<sequence length="502" mass="57329">MIHLSQEVTHLEAKEIASLKKRVTKLEQRQISRILGFHPFRAGTSRRHSLGRRNLSKQKRKNLKSQQKFQDIDDLVDEEVIVKDKGSGEKGGSIAKTISIARLNISAARPEVSTAEPKTPPTTTTLFDDKDVTITDTLVKMKILKAKEKEVAFKDADDSARPIRSITTLQPLLTIDLKDKGKSILQEPEPIKKTKKRDQNQTERDAKVALKIQEDLDEEVRTERERQEEASKAALGELYDEVQAQIDADHELAVRLTHEEQEKYTVKEGSEEDEKRVGSRKKRAAGSSSKQKSPKKQKVNDQESVDSDTELKKCLMVLLDDDKAINYETLDVKSLIVDFLDRKDVLDLHKIVMERFIANDPEVSINMFIEKRYPLTKEILEKMLSWRLEAETKILIPQPTGTLIDITPPEQPKSLPVAPKAGRRKRIVTNDVEFQKKLVKASSKVCHDTDEPVRVPYEIYGKLYHLTNDEIQAHLEKEEKMKRAAEEAKLLKMSKPELIKVV</sequence>
<feature type="region of interest" description="Disordered" evidence="1">
    <location>
        <begin position="257"/>
        <end position="305"/>
    </location>
</feature>
<protein>
    <submittedName>
        <fullName evidence="2">Uncharacterized protein</fullName>
    </submittedName>
</protein>
<organism evidence="2">
    <name type="scientific">Tanacetum cinerariifolium</name>
    <name type="common">Dalmatian daisy</name>
    <name type="synonym">Chrysanthemum cinerariifolium</name>
    <dbReference type="NCBI Taxonomy" id="118510"/>
    <lineage>
        <taxon>Eukaryota</taxon>
        <taxon>Viridiplantae</taxon>
        <taxon>Streptophyta</taxon>
        <taxon>Embryophyta</taxon>
        <taxon>Tracheophyta</taxon>
        <taxon>Spermatophyta</taxon>
        <taxon>Magnoliopsida</taxon>
        <taxon>eudicotyledons</taxon>
        <taxon>Gunneridae</taxon>
        <taxon>Pentapetalae</taxon>
        <taxon>asterids</taxon>
        <taxon>campanulids</taxon>
        <taxon>Asterales</taxon>
        <taxon>Asteraceae</taxon>
        <taxon>Asteroideae</taxon>
        <taxon>Anthemideae</taxon>
        <taxon>Anthemidinae</taxon>
        <taxon>Tanacetum</taxon>
    </lineage>
</organism>
<gene>
    <name evidence="2" type="ORF">Tci_055970</name>
</gene>
<evidence type="ECO:0000256" key="1">
    <source>
        <dbReference type="SAM" id="MobiDB-lite"/>
    </source>
</evidence>
<name>A0A6L2NFZ7_TANCI</name>
<feature type="compositionally biased region" description="Basic and acidic residues" evidence="1">
    <location>
        <begin position="189"/>
        <end position="205"/>
    </location>
</feature>
<feature type="region of interest" description="Disordered" evidence="1">
    <location>
        <begin position="42"/>
        <end position="63"/>
    </location>
</feature>
<dbReference type="EMBL" id="BKCJ010008795">
    <property type="protein sequence ID" value="GEU83992.1"/>
    <property type="molecule type" value="Genomic_DNA"/>
</dbReference>
<feature type="compositionally biased region" description="Basic residues" evidence="1">
    <location>
        <begin position="44"/>
        <end position="63"/>
    </location>
</feature>
<reference evidence="2" key="1">
    <citation type="journal article" date="2019" name="Sci. Rep.">
        <title>Draft genome of Tanacetum cinerariifolium, the natural source of mosquito coil.</title>
        <authorList>
            <person name="Yamashiro T."/>
            <person name="Shiraishi A."/>
            <person name="Satake H."/>
            <person name="Nakayama K."/>
        </authorList>
    </citation>
    <scope>NUCLEOTIDE SEQUENCE</scope>
</reference>
<feature type="region of interest" description="Disordered" evidence="1">
    <location>
        <begin position="184"/>
        <end position="205"/>
    </location>
</feature>
<evidence type="ECO:0000313" key="2">
    <source>
        <dbReference type="EMBL" id="GEU83992.1"/>
    </source>
</evidence>
<proteinExistence type="predicted"/>
<feature type="compositionally biased region" description="Basic and acidic residues" evidence="1">
    <location>
        <begin position="257"/>
        <end position="277"/>
    </location>
</feature>
<comment type="caution">
    <text evidence="2">The sequence shown here is derived from an EMBL/GenBank/DDBJ whole genome shotgun (WGS) entry which is preliminary data.</text>
</comment>